<reference evidence="2 3" key="1">
    <citation type="journal article" date="2019" name="Int. J. Syst. Evol. Microbiol.">
        <title>The Global Catalogue of Microorganisms (GCM) 10K type strain sequencing project: providing services to taxonomists for standard genome sequencing and annotation.</title>
        <authorList>
            <consortium name="The Broad Institute Genomics Platform"/>
            <consortium name="The Broad Institute Genome Sequencing Center for Infectious Disease"/>
            <person name="Wu L."/>
            <person name="Ma J."/>
        </authorList>
    </citation>
    <scope>NUCLEOTIDE SEQUENCE [LARGE SCALE GENOMIC DNA]</scope>
    <source>
        <strain evidence="2 3">JCM 14917</strain>
    </source>
</reference>
<keyword evidence="3" id="KW-1185">Reference proteome</keyword>
<keyword evidence="1" id="KW-0812">Transmembrane</keyword>
<sequence length="80" mass="8742">MSQEWYRNFDKRMSLSISNSWRKHNEAAGKRQILAGSVFALIGICLLVAGVSRYVDVAYRDGSSGLAVAFFLLITALGSG</sequence>
<proteinExistence type="predicted"/>
<feature type="transmembrane region" description="Helical" evidence="1">
    <location>
        <begin position="57"/>
        <end position="77"/>
    </location>
</feature>
<evidence type="ECO:0000256" key="1">
    <source>
        <dbReference type="SAM" id="Phobius"/>
    </source>
</evidence>
<dbReference type="RefSeq" id="WP_277357144.1">
    <property type="nucleotide sequence ID" value="NZ_BAAAON010000002.1"/>
</dbReference>
<gene>
    <name evidence="2" type="ORF">GCM10009784_20920</name>
</gene>
<dbReference type="Proteomes" id="UP001500974">
    <property type="component" value="Unassembled WGS sequence"/>
</dbReference>
<accession>A0ABN3AXY3</accession>
<keyword evidence="1" id="KW-0472">Membrane</keyword>
<evidence type="ECO:0000313" key="2">
    <source>
        <dbReference type="EMBL" id="GAA2176047.1"/>
    </source>
</evidence>
<feature type="transmembrane region" description="Helical" evidence="1">
    <location>
        <begin position="33"/>
        <end position="51"/>
    </location>
</feature>
<dbReference type="EMBL" id="BAAAON010000002">
    <property type="protein sequence ID" value="GAA2176047.1"/>
    <property type="molecule type" value="Genomic_DNA"/>
</dbReference>
<evidence type="ECO:0000313" key="3">
    <source>
        <dbReference type="Proteomes" id="UP001500974"/>
    </source>
</evidence>
<protein>
    <submittedName>
        <fullName evidence="2">Uncharacterized protein</fullName>
    </submittedName>
</protein>
<keyword evidence="1" id="KW-1133">Transmembrane helix</keyword>
<organism evidence="2 3">
    <name type="scientific">Arthrobacter parietis</name>
    <dbReference type="NCBI Taxonomy" id="271434"/>
    <lineage>
        <taxon>Bacteria</taxon>
        <taxon>Bacillati</taxon>
        <taxon>Actinomycetota</taxon>
        <taxon>Actinomycetes</taxon>
        <taxon>Micrococcales</taxon>
        <taxon>Micrococcaceae</taxon>
        <taxon>Arthrobacter</taxon>
    </lineage>
</organism>
<name>A0ABN3AXY3_9MICC</name>
<comment type="caution">
    <text evidence="2">The sequence shown here is derived from an EMBL/GenBank/DDBJ whole genome shotgun (WGS) entry which is preliminary data.</text>
</comment>